<evidence type="ECO:0000313" key="4">
    <source>
        <dbReference type="Proteomes" id="UP000295163"/>
    </source>
</evidence>
<proteinExistence type="predicted"/>
<organism evidence="3 4">
    <name type="scientific">Kocuria rosea</name>
    <name type="common">Deinococcus erythromyxa</name>
    <name type="synonym">Micrococcus rubens</name>
    <dbReference type="NCBI Taxonomy" id="1275"/>
    <lineage>
        <taxon>Bacteria</taxon>
        <taxon>Bacillati</taxon>
        <taxon>Actinomycetota</taxon>
        <taxon>Actinomycetes</taxon>
        <taxon>Micrococcales</taxon>
        <taxon>Micrococcaceae</taxon>
        <taxon>Kocuria</taxon>
    </lineage>
</organism>
<dbReference type="EMBL" id="SMZT01000002">
    <property type="protein sequence ID" value="TDL44714.1"/>
    <property type="molecule type" value="Genomic_DNA"/>
</dbReference>
<dbReference type="GeneID" id="64347060"/>
<dbReference type="Proteomes" id="UP000295163">
    <property type="component" value="Unassembled WGS sequence"/>
</dbReference>
<dbReference type="AlphaFoldDB" id="A0A4R5YN14"/>
<dbReference type="Pfam" id="PF19803">
    <property type="entry name" value="DUF6286"/>
    <property type="match status" value="1"/>
</dbReference>
<name>A0A4R5YN14_KOCRO</name>
<dbReference type="InterPro" id="IPR046253">
    <property type="entry name" value="DUF6286"/>
</dbReference>
<evidence type="ECO:0000256" key="1">
    <source>
        <dbReference type="SAM" id="Phobius"/>
    </source>
</evidence>
<reference evidence="3 4" key="1">
    <citation type="submission" date="2019-03" db="EMBL/GenBank/DDBJ databases">
        <title>Genome Sequencing and Assembly of Various Microbes Isolated from Partially Reclaimed Soil and Acid Mine Drainage (AMD) Site.</title>
        <authorList>
            <person name="Steinbock B."/>
            <person name="Bechtold R."/>
            <person name="Sevigny J.L."/>
            <person name="Thomas D."/>
            <person name="Cuthill L.R."/>
            <person name="Aveiro Johannsen E.J."/>
            <person name="Thomas K."/>
            <person name="Ghosh A."/>
        </authorList>
    </citation>
    <scope>NUCLEOTIDE SEQUENCE [LARGE SCALE GENOMIC DNA]</scope>
    <source>
        <strain evidence="3 4">S-A3</strain>
    </source>
</reference>
<protein>
    <recommendedName>
        <fullName evidence="2">DUF6286 domain-containing protein</fullName>
    </recommendedName>
</protein>
<gene>
    <name evidence="3" type="ORF">E2R59_06510</name>
</gene>
<accession>A0A4R5YN14</accession>
<dbReference type="RefSeq" id="WP_133409790.1">
    <property type="nucleotide sequence ID" value="NZ_SMZT01000002.1"/>
</dbReference>
<comment type="caution">
    <text evidence="3">The sequence shown here is derived from an EMBL/GenBank/DDBJ whole genome shotgun (WGS) entry which is preliminary data.</text>
</comment>
<sequence>MSTSSFPPLRRRPARVVPSVLVGLLGLTAAGLLAWAAVLRFTQGSWPEPVATGAPAVLETPVTDPGVLAAGMVLTMLGLVLLLCGLVPGRYRAARVQVPPQLYGGSEETVLTHRGLGRLLEARTARVDGVGRVRAEVGERRVRLHVDTPLRETGALAPRVRTVAEDAFVRLPLATAPQVSVSVTEKRS</sequence>
<keyword evidence="1" id="KW-0812">Transmembrane</keyword>
<keyword evidence="1" id="KW-0472">Membrane</keyword>
<feature type="domain" description="DUF6286" evidence="2">
    <location>
        <begin position="77"/>
        <end position="183"/>
    </location>
</feature>
<keyword evidence="1" id="KW-1133">Transmembrane helix</keyword>
<evidence type="ECO:0000313" key="3">
    <source>
        <dbReference type="EMBL" id="TDL44714.1"/>
    </source>
</evidence>
<evidence type="ECO:0000259" key="2">
    <source>
        <dbReference type="Pfam" id="PF19803"/>
    </source>
</evidence>
<feature type="transmembrane region" description="Helical" evidence="1">
    <location>
        <begin position="67"/>
        <end position="87"/>
    </location>
</feature>